<dbReference type="PANTHER" id="PTHR21272">
    <property type="entry name" value="CATABOLIC 3-DEHYDROQUINASE"/>
    <property type="match status" value="1"/>
</dbReference>
<dbReference type="PANTHER" id="PTHR21272:SF3">
    <property type="entry name" value="CATABOLIC 3-DEHYDROQUINASE"/>
    <property type="match status" value="1"/>
</dbReference>
<evidence type="ECO:0000256" key="1">
    <source>
        <dbReference type="ARBA" id="ARBA00012060"/>
    </source>
</evidence>
<evidence type="ECO:0000256" key="2">
    <source>
        <dbReference type="ARBA" id="ARBA00023239"/>
    </source>
</evidence>
<keyword evidence="2" id="KW-0456">Lyase</keyword>
<dbReference type="Gene3D" id="3.40.50.9100">
    <property type="entry name" value="Dehydroquinase, class II"/>
    <property type="match status" value="1"/>
</dbReference>
<name>A0A381R512_9ZZZZ</name>
<organism evidence="3">
    <name type="scientific">marine metagenome</name>
    <dbReference type="NCBI Taxonomy" id="408172"/>
    <lineage>
        <taxon>unclassified sequences</taxon>
        <taxon>metagenomes</taxon>
        <taxon>ecological metagenomes</taxon>
    </lineage>
</organism>
<sequence length="146" mass="16468">MNILIIQGPNLNLIGLSSAKIGEQVTLDKVNQGLRKQAHKRPEEIKLKILQSHKIEKAMTSIHRNKNWANGIIIAPMAWARYEYSLKECLNTVSLPIYEVFLTPEYEFEGNKDSSILSSICIQSLCGHPLSIFIDALDLLVNHLSE</sequence>
<dbReference type="InterPro" id="IPR036441">
    <property type="entry name" value="DHquinase_II_sf"/>
</dbReference>
<dbReference type="EMBL" id="UINC01001674">
    <property type="protein sequence ID" value="SUZ86294.1"/>
    <property type="molecule type" value="Genomic_DNA"/>
</dbReference>
<dbReference type="Pfam" id="PF01220">
    <property type="entry name" value="DHquinase_II"/>
    <property type="match status" value="1"/>
</dbReference>
<reference evidence="3" key="1">
    <citation type="submission" date="2018-05" db="EMBL/GenBank/DDBJ databases">
        <authorList>
            <person name="Lanie J.A."/>
            <person name="Ng W.-L."/>
            <person name="Kazmierczak K.M."/>
            <person name="Andrzejewski T.M."/>
            <person name="Davidsen T.M."/>
            <person name="Wayne K.J."/>
            <person name="Tettelin H."/>
            <person name="Glass J.I."/>
            <person name="Rusch D."/>
            <person name="Podicherti R."/>
            <person name="Tsui H.-C.T."/>
            <person name="Winkler M.E."/>
        </authorList>
    </citation>
    <scope>NUCLEOTIDE SEQUENCE</scope>
</reference>
<dbReference type="AlphaFoldDB" id="A0A381R512"/>
<dbReference type="InterPro" id="IPR001874">
    <property type="entry name" value="DHquinase_II"/>
</dbReference>
<protein>
    <recommendedName>
        <fullName evidence="1">3-dehydroquinate dehydratase</fullName>
        <ecNumber evidence="1">4.2.1.10</ecNumber>
    </recommendedName>
</protein>
<dbReference type="EC" id="4.2.1.10" evidence="1"/>
<dbReference type="PIRSF" id="PIRSF001399">
    <property type="entry name" value="DHquinase_II"/>
    <property type="match status" value="1"/>
</dbReference>
<evidence type="ECO:0000313" key="3">
    <source>
        <dbReference type="EMBL" id="SUZ86294.1"/>
    </source>
</evidence>
<accession>A0A381R512</accession>
<dbReference type="GO" id="GO:0003855">
    <property type="term" value="F:3-dehydroquinate dehydratase activity"/>
    <property type="evidence" value="ECO:0007669"/>
    <property type="project" value="UniProtKB-EC"/>
</dbReference>
<proteinExistence type="predicted"/>
<dbReference type="GO" id="GO:0019631">
    <property type="term" value="P:quinate catabolic process"/>
    <property type="evidence" value="ECO:0007669"/>
    <property type="project" value="TreeGrafter"/>
</dbReference>
<dbReference type="SUPFAM" id="SSF52304">
    <property type="entry name" value="Type II 3-dehydroquinate dehydratase"/>
    <property type="match status" value="1"/>
</dbReference>
<gene>
    <name evidence="3" type="ORF">METZ01_LOCUS39148</name>
</gene>